<evidence type="ECO:0000313" key="4">
    <source>
        <dbReference type="Proteomes" id="UP000609651"/>
    </source>
</evidence>
<dbReference type="InterPro" id="IPR012332">
    <property type="entry name" value="Autotransporter_pectin_lyase_C"/>
</dbReference>
<organism evidence="3 4">
    <name type="scientific">Alienimonas chondri</name>
    <dbReference type="NCBI Taxonomy" id="2681879"/>
    <lineage>
        <taxon>Bacteria</taxon>
        <taxon>Pseudomonadati</taxon>
        <taxon>Planctomycetota</taxon>
        <taxon>Planctomycetia</taxon>
        <taxon>Planctomycetales</taxon>
        <taxon>Planctomycetaceae</taxon>
        <taxon>Alienimonas</taxon>
    </lineage>
</organism>
<dbReference type="SMART" id="SM00869">
    <property type="entry name" value="Autotransporter"/>
    <property type="match status" value="1"/>
</dbReference>
<comment type="caution">
    <text evidence="3">The sequence shown here is derived from an EMBL/GenBank/DDBJ whole genome shotgun (WGS) entry which is preliminary data.</text>
</comment>
<keyword evidence="1" id="KW-0732">Signal</keyword>
<feature type="domain" description="Autotransporter" evidence="2">
    <location>
        <begin position="2069"/>
        <end position="2356"/>
    </location>
</feature>
<evidence type="ECO:0000313" key="3">
    <source>
        <dbReference type="EMBL" id="NNJ25421.1"/>
    </source>
</evidence>
<feature type="signal peptide" evidence="1">
    <location>
        <begin position="1"/>
        <end position="25"/>
    </location>
</feature>
<sequence length="2356" mass="226557">MRRWVRRLLPWLPAAAIAFAPPPTASGQITIDGLLSTPILPYQVIAGDLLTLPGLLEVADDGYLQVLGPGGTFVTDDFLNSGSTTIFSGGAIQIEPGGDVSVLDGTLTVGGLLTGGEDFNLRGGDVVTENSGLITAEILAQTGGLLQVDGTVSLLGDASVTDADEAALLTVNDGGTFEALSLDLSAAALNGVAATLDGAVTLNAGGAATDGGVLNVGDGATAAVGGITTVIGEAEVNGDGSLLTVTEDGDLIVDVLNVAGGAVVVDSGGTDGLLTVAAGATIGDGIGAGGSLTIDGDADLGSTEVNDDGLLHVSGALVTDLLSTAGDVTLDLGGLLDADALFVDDGSVDLNGAASLGLTTIVGDANVCIGPTGVVDTANLLGVVQDLHVTGGALKVDAGGLLTAATLNQSGGTVTVAESGGTFGTLNLDGGSVAQGTLTVDGALNSAGLLSVGTGGTLQLGGTGALIADALAIGDGAAAVIGGDLNVNGVWTVDGGTVVIEQDSAASAGALDVFGTGSVTVDAVTTGTNDGLLTIFGATRIGSAARTGGTVAVNGDALFGTTAIDNGGALTVSGEADLGSLSIRGLGDGGTLSVGALGDLTAGALSQTGGIVALDGTTLFDSLNVSGGTFSADGTLTTNGLATFSAPGATLSGRSSFVGLTVSDGSLTASGRIAGLNGLTAGAAGTSINGGSLTVAGDAALGMTQVAGGRLNVDGALTTRDGFTLTDPLRTLTVGAGGLLDVGETGLLDASDFEISAGGVALIDGAAALTDDLTIGGDGSLLSLGGSGTLGGGNLALTDGGDLASLGALTLAGAANVDGVGSSLALNAGMFDAASLAITGGGSATSAGLAALTGGATVSGVGSSLRVSGGMFEADSLGLTDGGAAILNGGTTTLTGAANADGAGSLLSVGTAGTWNGTTLGLTNGSGLLSGGDVNLSGAAAVDGLGSNLALTAGTFDTASLALTGGGSATVGALAELNAAVATIGDGTDGGALTIAGTGSLASATILSDGTLTVDGAASADSLDNAGALFVRGSGALTVDGVLAQTAGTGDVSGTADLGSLSVTGGAFGGAGTVNVAADASFAGGTNHAFAGPLTVGGDLTVSGGNVSSAGTADADGGLTVAGATDVRGGSLTISGDALAGETNLSGGLLAVADGGVLDAGALTHSGGTLTVADGGSFLADLLEQTGGSATVAGLATLTDDLSIANDGALLTVGETGALNADDLGLSDGGDLSSAGDVNLTGAATVDGIGSSLALTGGTFDAATLAITGAGSVTTAATSSLNLVNTALTDGVLTAEGAADLGTLAIAAAGTLNADGAVSVDAATTIGTLSVGTGGTLTATGALTQIAGTTTVDGTLDGTDLTLTGGTFVSTGAVDLSGTAAVDGAGAPLTVAAGTFDAATLALTGSASVTVDAGATLAALATDLADGTLTVYGAADLGDGAVAEDGTLLIDGALSADTLSSAGTVTLNAGRTLDADVVSVTDGVFDLHGTASLGTANVAGGALTVEAGADLTADELIQSGGSVSVLAGSTLDGTTLEVTGGTLDSAGDLNLAEAVEATGAGSLLNVTAGAVETDSFRATDGGAAVIDGGTVTAAGAALIDGIGSSLVLNPGGALAADTLTISDGARGVTDGDVDVSDMALITGAGSTLDVIGGSFDTDLFCVEDGAVVTLATDFLLNGVLTVDGAGSTLNAASGTLTAGSTEVTNGGTLNVDAAVSVVDDTTLNRGTLNLRTGGATYSTDLFEATNQSTVTIAGGATLTARTFNISADSDLTLADNGNLIADDLNLMSGARLSVQSGHTATSSGRVLITEGSTTNVNGAFQSKSFLLEFGGRIGGSGTFRVTGLDLGDAFLSRGTIAPGNSPGVLTIDGDFTGTPASVFDMELVAVQAGETPVAGVDFDRLAVTGAATLDGGTFNAIRFTPDGEPARRYQVGTRYDVLTADGGLTIAGQPVIASSISGVRFAQIITANSFGLVVVEDLSSYERQHATSFNQSSVASALDAHRESRDLIRLRDSLDTLPSSAAVADALDQLSGEVHATHLASLNRSSLHFLDAVAARDAAFPLAFDLDAVGAHGLTGWMDTTGAVGRVQSDDNAGEAEVSTIGTTVGLTQRFRHARGRVALGGFYGFESVDTTVDAVRSRAQTDVHRFGASARGNLGRIYGRLIGFGGVSETSARRSVEIDNPLIPFSARHTASSHGPLAGADAEAGMLFGGSGAYVTPVFGLRYVRASQDGFTESGGPTALRVEDASLSELRARLGARAGGRLGQVSGVRVTGTLEAFYSRDVSADSIGQVRAELLGAPGTIFTTRGADFGRDRVTLGPGVTLGGGGPLTVAAFYRAGLSRESVLHAGDVRLEYRF</sequence>
<proteinExistence type="predicted"/>
<dbReference type="PROSITE" id="PS51208">
    <property type="entry name" value="AUTOTRANSPORTER"/>
    <property type="match status" value="1"/>
</dbReference>
<dbReference type="InterPro" id="IPR036709">
    <property type="entry name" value="Autotransporte_beta_dom_sf"/>
</dbReference>
<dbReference type="InterPro" id="IPR011050">
    <property type="entry name" value="Pectin_lyase_fold/virulence"/>
</dbReference>
<name>A0ABX1VBU5_9PLAN</name>
<evidence type="ECO:0000256" key="1">
    <source>
        <dbReference type="SAM" id="SignalP"/>
    </source>
</evidence>
<dbReference type="InterPro" id="IPR005546">
    <property type="entry name" value="Autotransporte_beta"/>
</dbReference>
<dbReference type="SUPFAM" id="SSF103515">
    <property type="entry name" value="Autotransporter"/>
    <property type="match status" value="1"/>
</dbReference>
<accession>A0ABX1VBU5</accession>
<keyword evidence="4" id="KW-1185">Reference proteome</keyword>
<gene>
    <name evidence="3" type="ORF">LzC2_14910</name>
</gene>
<dbReference type="SUPFAM" id="SSF51126">
    <property type="entry name" value="Pectin lyase-like"/>
    <property type="match status" value="1"/>
</dbReference>
<dbReference type="Gene3D" id="2.160.20.20">
    <property type="match status" value="1"/>
</dbReference>
<dbReference type="EMBL" id="WTPX01000036">
    <property type="protein sequence ID" value="NNJ25421.1"/>
    <property type="molecule type" value="Genomic_DNA"/>
</dbReference>
<dbReference type="RefSeq" id="WP_171185408.1">
    <property type="nucleotide sequence ID" value="NZ_WTPX01000036.1"/>
</dbReference>
<dbReference type="Proteomes" id="UP000609651">
    <property type="component" value="Unassembled WGS sequence"/>
</dbReference>
<feature type="chain" id="PRO_5046011111" description="Autotransporter domain-containing protein" evidence="1">
    <location>
        <begin position="26"/>
        <end position="2356"/>
    </location>
</feature>
<reference evidence="3 4" key="1">
    <citation type="journal article" date="2020" name="Syst. Appl. Microbiol.">
        <title>Alienimonas chondri sp. nov., a novel planctomycete isolated from the biofilm of the red alga Chondrus crispus.</title>
        <authorList>
            <person name="Vitorino I."/>
            <person name="Albuquerque L."/>
            <person name="Wiegand S."/>
            <person name="Kallscheuer N."/>
            <person name="da Costa M.S."/>
            <person name="Lobo-da-Cunha A."/>
            <person name="Jogler C."/>
            <person name="Lage O.M."/>
        </authorList>
    </citation>
    <scope>NUCLEOTIDE SEQUENCE [LARGE SCALE GENOMIC DNA]</scope>
    <source>
        <strain evidence="3 4">LzC2</strain>
    </source>
</reference>
<evidence type="ECO:0000259" key="2">
    <source>
        <dbReference type="PROSITE" id="PS51208"/>
    </source>
</evidence>
<protein>
    <recommendedName>
        <fullName evidence="2">Autotransporter domain-containing protein</fullName>
    </recommendedName>
</protein>